<dbReference type="PROSITE" id="PS01075">
    <property type="entry name" value="ACETATE_KINASE_1"/>
    <property type="match status" value="1"/>
</dbReference>
<dbReference type="EC" id="2.7.2.1" evidence="6"/>
<feature type="site" description="Transition state stabilizer" evidence="6">
    <location>
        <position position="180"/>
    </location>
</feature>
<evidence type="ECO:0000256" key="5">
    <source>
        <dbReference type="ARBA" id="ARBA00022840"/>
    </source>
</evidence>
<dbReference type="Gene3D" id="3.30.420.40">
    <property type="match status" value="2"/>
</dbReference>
<keyword evidence="6" id="KW-0479">Metal-binding</keyword>
<evidence type="ECO:0000256" key="6">
    <source>
        <dbReference type="HAMAP-Rule" id="MF_00020"/>
    </source>
</evidence>
<comment type="similarity">
    <text evidence="1 6 7">Belongs to the acetokinase family.</text>
</comment>
<dbReference type="InterPro" id="IPR023865">
    <property type="entry name" value="Aliphatic_acid_kinase_CS"/>
</dbReference>
<reference evidence="8 9" key="1">
    <citation type="submission" date="2018-03" db="EMBL/GenBank/DDBJ databases">
        <title>Genomic Encyclopedia of Archaeal and Bacterial Type Strains, Phase II (KMG-II): from individual species to whole genera.</title>
        <authorList>
            <person name="Goeker M."/>
        </authorList>
    </citation>
    <scope>NUCLEOTIDE SEQUENCE [LARGE SCALE GENOMIC DNA]</scope>
    <source>
        <strain evidence="8 9">DSM 27267</strain>
    </source>
</reference>
<dbReference type="PRINTS" id="PR00471">
    <property type="entry name" value="ACETATEKNASE"/>
</dbReference>
<evidence type="ECO:0000256" key="7">
    <source>
        <dbReference type="RuleBase" id="RU003835"/>
    </source>
</evidence>
<dbReference type="GO" id="GO:0006083">
    <property type="term" value="P:acetate metabolic process"/>
    <property type="evidence" value="ECO:0007669"/>
    <property type="project" value="TreeGrafter"/>
</dbReference>
<comment type="subunit">
    <text evidence="6">Homodimer.</text>
</comment>
<keyword evidence="6" id="KW-0963">Cytoplasm</keyword>
<dbReference type="Proteomes" id="UP000240621">
    <property type="component" value="Unassembled WGS sequence"/>
</dbReference>
<dbReference type="InterPro" id="IPR043129">
    <property type="entry name" value="ATPase_NBD"/>
</dbReference>
<organism evidence="8 9">
    <name type="scientific">Prolixibacter denitrificans</name>
    <dbReference type="NCBI Taxonomy" id="1541063"/>
    <lineage>
        <taxon>Bacteria</taxon>
        <taxon>Pseudomonadati</taxon>
        <taxon>Bacteroidota</taxon>
        <taxon>Bacteroidia</taxon>
        <taxon>Marinilabiliales</taxon>
        <taxon>Prolixibacteraceae</taxon>
        <taxon>Prolixibacter</taxon>
    </lineage>
</organism>
<dbReference type="InterPro" id="IPR000890">
    <property type="entry name" value="Aliphatic_acid_kin_short-chain"/>
</dbReference>
<dbReference type="AlphaFoldDB" id="A0A2P8CAV2"/>
<protein>
    <recommendedName>
        <fullName evidence="6">Acetate kinase</fullName>
        <ecNumber evidence="6">2.7.2.1</ecNumber>
    </recommendedName>
    <alternativeName>
        <fullName evidence="6">Acetokinase</fullName>
    </alternativeName>
</protein>
<dbReference type="GO" id="GO:0006085">
    <property type="term" value="P:acetyl-CoA biosynthetic process"/>
    <property type="evidence" value="ECO:0007669"/>
    <property type="project" value="UniProtKB-UniRule"/>
</dbReference>
<proteinExistence type="inferred from homology"/>
<accession>A0A2P8CAV2</accession>
<keyword evidence="5 6" id="KW-0067">ATP-binding</keyword>
<feature type="binding site" evidence="6">
    <location>
        <begin position="332"/>
        <end position="336"/>
    </location>
    <ligand>
        <name>ATP</name>
        <dbReference type="ChEBI" id="CHEBI:30616"/>
    </ligand>
</feature>
<keyword evidence="6" id="KW-0460">Magnesium</keyword>
<dbReference type="PANTHER" id="PTHR21060">
    <property type="entry name" value="ACETATE KINASE"/>
    <property type="match status" value="1"/>
</dbReference>
<feature type="binding site" evidence="6">
    <location>
        <begin position="283"/>
        <end position="285"/>
    </location>
    <ligand>
        <name>ATP</name>
        <dbReference type="ChEBI" id="CHEBI:30616"/>
    </ligand>
</feature>
<evidence type="ECO:0000313" key="8">
    <source>
        <dbReference type="EMBL" id="PSK82103.1"/>
    </source>
</evidence>
<dbReference type="RefSeq" id="WP_106542915.1">
    <property type="nucleotide sequence ID" value="NZ_BLAU01000001.1"/>
</dbReference>
<dbReference type="GO" id="GO:0005524">
    <property type="term" value="F:ATP binding"/>
    <property type="evidence" value="ECO:0007669"/>
    <property type="project" value="UniProtKB-KW"/>
</dbReference>
<feature type="site" description="Transition state stabilizer" evidence="6">
    <location>
        <position position="241"/>
    </location>
</feature>
<evidence type="ECO:0000256" key="4">
    <source>
        <dbReference type="ARBA" id="ARBA00022777"/>
    </source>
</evidence>
<feature type="active site" description="Proton donor/acceptor" evidence="6">
    <location>
        <position position="148"/>
    </location>
</feature>
<comment type="pathway">
    <text evidence="6">Metabolic intermediate biosynthesis; acetyl-CoA biosynthesis; acetyl-CoA from acetate: step 1/2.</text>
</comment>
<dbReference type="CDD" id="cd24010">
    <property type="entry name" value="ASKHA_NBD_AcK_PK"/>
    <property type="match status" value="1"/>
</dbReference>
<dbReference type="UniPathway" id="UPA00340">
    <property type="reaction ID" value="UER00458"/>
</dbReference>
<feature type="binding site" evidence="6">
    <location>
        <position position="14"/>
    </location>
    <ligand>
        <name>ATP</name>
        <dbReference type="ChEBI" id="CHEBI:30616"/>
    </ligand>
</feature>
<gene>
    <name evidence="6" type="primary">ackA</name>
    <name evidence="8" type="ORF">CLV93_107218</name>
</gene>
<feature type="binding site" evidence="6">
    <location>
        <position position="91"/>
    </location>
    <ligand>
        <name>substrate</name>
    </ligand>
</feature>
<feature type="binding site" evidence="6">
    <location>
        <position position="7"/>
    </location>
    <ligand>
        <name>Mg(2+)</name>
        <dbReference type="ChEBI" id="CHEBI:18420"/>
    </ligand>
</feature>
<comment type="cofactor">
    <cofactor evidence="6">
        <name>Mg(2+)</name>
        <dbReference type="ChEBI" id="CHEBI:18420"/>
    </cofactor>
    <cofactor evidence="6">
        <name>Mn(2+)</name>
        <dbReference type="ChEBI" id="CHEBI:29035"/>
    </cofactor>
    <text evidence="6">Mg(2+). Can also accept Mn(2+).</text>
</comment>
<evidence type="ECO:0000256" key="3">
    <source>
        <dbReference type="ARBA" id="ARBA00022741"/>
    </source>
</evidence>
<dbReference type="InterPro" id="IPR004372">
    <property type="entry name" value="Ac/propionate_kinase"/>
</dbReference>
<evidence type="ECO:0000256" key="2">
    <source>
        <dbReference type="ARBA" id="ARBA00022679"/>
    </source>
</evidence>
<comment type="caution">
    <text evidence="8">The sequence shown here is derived from an EMBL/GenBank/DDBJ whole genome shotgun (WGS) entry which is preliminary data.</text>
</comment>
<evidence type="ECO:0000313" key="9">
    <source>
        <dbReference type="Proteomes" id="UP000240621"/>
    </source>
</evidence>
<dbReference type="PIRSF" id="PIRSF000722">
    <property type="entry name" value="Acetate_prop_kin"/>
    <property type="match status" value="1"/>
</dbReference>
<dbReference type="HAMAP" id="MF_00020">
    <property type="entry name" value="Acetate_kinase"/>
    <property type="match status" value="1"/>
</dbReference>
<dbReference type="GO" id="GO:0005737">
    <property type="term" value="C:cytoplasm"/>
    <property type="evidence" value="ECO:0007669"/>
    <property type="project" value="UniProtKB-SubCell"/>
</dbReference>
<comment type="subcellular location">
    <subcellularLocation>
        <location evidence="6">Cytoplasm</location>
    </subcellularLocation>
</comment>
<keyword evidence="4 6" id="KW-0418">Kinase</keyword>
<feature type="binding site" evidence="6">
    <location>
        <position position="386"/>
    </location>
    <ligand>
        <name>Mg(2+)</name>
        <dbReference type="ChEBI" id="CHEBI:18420"/>
    </ligand>
</feature>
<dbReference type="Pfam" id="PF00871">
    <property type="entry name" value="Acetate_kinase"/>
    <property type="match status" value="1"/>
</dbReference>
<dbReference type="GO" id="GO:0008776">
    <property type="term" value="F:acetate kinase activity"/>
    <property type="evidence" value="ECO:0007669"/>
    <property type="project" value="UniProtKB-UniRule"/>
</dbReference>
<dbReference type="SUPFAM" id="SSF53067">
    <property type="entry name" value="Actin-like ATPase domain"/>
    <property type="match status" value="2"/>
</dbReference>
<keyword evidence="2 6" id="KW-0808">Transferase</keyword>
<dbReference type="OrthoDB" id="9802453at2"/>
<dbReference type="PROSITE" id="PS01076">
    <property type="entry name" value="ACETATE_KINASE_2"/>
    <property type="match status" value="1"/>
</dbReference>
<comment type="function">
    <text evidence="6">Catalyzes the formation of acetyl phosphate from acetate and ATP. Can also catalyze the reverse reaction.</text>
</comment>
<evidence type="ECO:0000256" key="1">
    <source>
        <dbReference type="ARBA" id="ARBA00008748"/>
    </source>
</evidence>
<sequence>MKILVLNCGSSSIKYQLFNMADQLVLAKGVVEKIGMQGSFLKHEKESGDKVKFEGEILDHKIGIEYVLGVLTSQKHGCIAGLEEINAVGHRVVHGGEAFKGSVFINDEVIEEMERCVELAPLHNPPNLKGIYAMQALLPEVPQVGVFDTAFHQTMPQHAYMYGIPYALYTKYGIRRYGFHGTSHRYVARRAAEILGLDQENSKIISCHLGNGASVCAVKNGESVDTSMGFTPVEGLIMGTRSGDIDLGAVTFIMDKEKIGTKSASTLFNKHAGMLGISGVSSDARDIEIAALENGNERAQLAMKMYDYRIRKYIGSYAAAMGGVDALVFTGGIGENADITRAGVCEDLEFLGIEIDENLNNGLRGKEQVISKEGSRVKVIVVPTNEELVIAMDTETIVKNH</sequence>
<dbReference type="NCBIfam" id="TIGR00016">
    <property type="entry name" value="ackA"/>
    <property type="match status" value="1"/>
</dbReference>
<name>A0A2P8CAV2_9BACT</name>
<keyword evidence="3 6" id="KW-0547">Nucleotide-binding</keyword>
<dbReference type="GO" id="GO:0000287">
    <property type="term" value="F:magnesium ion binding"/>
    <property type="evidence" value="ECO:0007669"/>
    <property type="project" value="UniProtKB-UniRule"/>
</dbReference>
<feature type="binding site" evidence="6">
    <location>
        <begin position="208"/>
        <end position="212"/>
    </location>
    <ligand>
        <name>ATP</name>
        <dbReference type="ChEBI" id="CHEBI:30616"/>
    </ligand>
</feature>
<dbReference type="EMBL" id="PYGC01000007">
    <property type="protein sequence ID" value="PSK82103.1"/>
    <property type="molecule type" value="Genomic_DNA"/>
</dbReference>
<dbReference type="PANTHER" id="PTHR21060:SF15">
    <property type="entry name" value="ACETATE KINASE-RELATED"/>
    <property type="match status" value="1"/>
</dbReference>
<comment type="catalytic activity">
    <reaction evidence="6">
        <text>acetate + ATP = acetyl phosphate + ADP</text>
        <dbReference type="Rhea" id="RHEA:11352"/>
        <dbReference type="ChEBI" id="CHEBI:22191"/>
        <dbReference type="ChEBI" id="CHEBI:30089"/>
        <dbReference type="ChEBI" id="CHEBI:30616"/>
        <dbReference type="ChEBI" id="CHEBI:456216"/>
        <dbReference type="EC" id="2.7.2.1"/>
    </reaction>
</comment>